<protein>
    <submittedName>
        <fullName evidence="2">Uncharacterized protein</fullName>
    </submittedName>
</protein>
<sequence length="145" mass="15158">MSDTKVEDIVLGPPSLEKPEDDDLDTAILAALGYKQAFPMVPKVAMVWGWMVASVFLASIALALAELASAAPTSGGLSLENHSNLHITDANTISNVASVASIEWGCAVQIMAGASIGTGFETTDAQNFVSSAFSFQCDFTAHTTF</sequence>
<name>A0AAW0EFG8_9AGAR</name>
<organism evidence="2 3">
    <name type="scientific">Paramarasmius palmivorus</name>
    <dbReference type="NCBI Taxonomy" id="297713"/>
    <lineage>
        <taxon>Eukaryota</taxon>
        <taxon>Fungi</taxon>
        <taxon>Dikarya</taxon>
        <taxon>Basidiomycota</taxon>
        <taxon>Agaricomycotina</taxon>
        <taxon>Agaricomycetes</taxon>
        <taxon>Agaricomycetidae</taxon>
        <taxon>Agaricales</taxon>
        <taxon>Marasmiineae</taxon>
        <taxon>Marasmiaceae</taxon>
        <taxon>Paramarasmius</taxon>
    </lineage>
</organism>
<dbReference type="EMBL" id="JAYKXP010000001">
    <property type="protein sequence ID" value="KAK7062624.1"/>
    <property type="molecule type" value="Genomic_DNA"/>
</dbReference>
<dbReference type="Proteomes" id="UP001383192">
    <property type="component" value="Unassembled WGS sequence"/>
</dbReference>
<keyword evidence="3" id="KW-1185">Reference proteome</keyword>
<accession>A0AAW0EFG8</accession>
<keyword evidence="1" id="KW-0812">Transmembrane</keyword>
<gene>
    <name evidence="2" type="ORF">VNI00_000112</name>
</gene>
<feature type="transmembrane region" description="Helical" evidence="1">
    <location>
        <begin position="47"/>
        <end position="65"/>
    </location>
</feature>
<comment type="caution">
    <text evidence="2">The sequence shown here is derived from an EMBL/GenBank/DDBJ whole genome shotgun (WGS) entry which is preliminary data.</text>
</comment>
<dbReference type="AlphaFoldDB" id="A0AAW0EFG8"/>
<keyword evidence="1" id="KW-1133">Transmembrane helix</keyword>
<reference evidence="2 3" key="1">
    <citation type="submission" date="2024-01" db="EMBL/GenBank/DDBJ databases">
        <title>A draft genome for a cacao thread blight-causing isolate of Paramarasmius palmivorus.</title>
        <authorList>
            <person name="Baruah I.K."/>
            <person name="Bukari Y."/>
            <person name="Amoako-Attah I."/>
            <person name="Meinhardt L.W."/>
            <person name="Bailey B.A."/>
            <person name="Cohen S.P."/>
        </authorList>
    </citation>
    <scope>NUCLEOTIDE SEQUENCE [LARGE SCALE GENOMIC DNA]</scope>
    <source>
        <strain evidence="2 3">GH-12</strain>
    </source>
</reference>
<keyword evidence="1" id="KW-0472">Membrane</keyword>
<evidence type="ECO:0000313" key="3">
    <source>
        <dbReference type="Proteomes" id="UP001383192"/>
    </source>
</evidence>
<proteinExistence type="predicted"/>
<evidence type="ECO:0000313" key="2">
    <source>
        <dbReference type="EMBL" id="KAK7062624.1"/>
    </source>
</evidence>
<evidence type="ECO:0000256" key="1">
    <source>
        <dbReference type="SAM" id="Phobius"/>
    </source>
</evidence>